<keyword evidence="2" id="KW-1185">Reference proteome</keyword>
<dbReference type="SUPFAM" id="SSF52266">
    <property type="entry name" value="SGNH hydrolase"/>
    <property type="match status" value="1"/>
</dbReference>
<evidence type="ECO:0000313" key="2">
    <source>
        <dbReference type="Proteomes" id="UP000291269"/>
    </source>
</evidence>
<proteinExistence type="predicted"/>
<protein>
    <submittedName>
        <fullName evidence="1">SGNH/GDSL hydrolase family protein</fullName>
    </submittedName>
</protein>
<dbReference type="RefSeq" id="WP_129223704.1">
    <property type="nucleotide sequence ID" value="NZ_SDOZ01000002.1"/>
</dbReference>
<keyword evidence="1" id="KW-0378">Hydrolase</keyword>
<dbReference type="CDD" id="cd00229">
    <property type="entry name" value="SGNH_hydrolase"/>
    <property type="match status" value="1"/>
</dbReference>
<name>A0A4Q2KB77_9FIRM</name>
<dbReference type="OrthoDB" id="9795554at2"/>
<organism evidence="1 2">
    <name type="scientific">Candidatus Borkfalkia ceftriaxoniphila</name>
    <dbReference type="NCBI Taxonomy" id="2508949"/>
    <lineage>
        <taxon>Bacteria</taxon>
        <taxon>Bacillati</taxon>
        <taxon>Bacillota</taxon>
        <taxon>Clostridia</taxon>
        <taxon>Christensenellales</taxon>
        <taxon>Christensenellaceae</taxon>
        <taxon>Candidatus Borkfalkia</taxon>
    </lineage>
</organism>
<accession>A0A4Q2KB77</accession>
<dbReference type="InterPro" id="IPR036514">
    <property type="entry name" value="SGNH_hydro_sf"/>
</dbReference>
<dbReference type="AlphaFoldDB" id="A0A4Q2KB77"/>
<sequence>MKENSVCSKGQVPENEHITFLGNGKRKVLIFGNSITRHGRAPALGWFSDCGMAASCAEKDYVHLLYDAMHDVRFCIVQAADFEREFLRVPSSFAEFRAVKDFGPDLIVGRLGENVSSERVQKGKFTQTYKRLLDYCRRKDTKLILTTCFWESPVVDDEIRALAKSEGCALAELNDLGARDEMKACGLFSHTGVAAHPGDRGMREIAERILRAMEKSQ</sequence>
<dbReference type="GO" id="GO:0016787">
    <property type="term" value="F:hydrolase activity"/>
    <property type="evidence" value="ECO:0007669"/>
    <property type="project" value="UniProtKB-KW"/>
</dbReference>
<dbReference type="Proteomes" id="UP000291269">
    <property type="component" value="Unassembled WGS sequence"/>
</dbReference>
<comment type="caution">
    <text evidence="1">The sequence shown here is derived from an EMBL/GenBank/DDBJ whole genome shotgun (WGS) entry which is preliminary data.</text>
</comment>
<dbReference type="Gene3D" id="3.40.50.1110">
    <property type="entry name" value="SGNH hydrolase"/>
    <property type="match status" value="1"/>
</dbReference>
<reference evidence="1 2" key="1">
    <citation type="journal article" date="2019" name="Gut">
        <title>Antibiotics-induced monodominance of a novel gut bacterial order.</title>
        <authorList>
            <person name="Hildebrand F."/>
            <person name="Moitinho-Silva L."/>
            <person name="Blasche S."/>
            <person name="Jahn M.T."/>
            <person name="Gossmann T.I."/>
            <person name="Heuerta-Cepas J."/>
            <person name="Hercog R."/>
            <person name="Luetge M."/>
            <person name="Bahram M."/>
            <person name="Pryszlak A."/>
            <person name="Alves R.J."/>
            <person name="Waszak S.M."/>
            <person name="Zhu A."/>
            <person name="Ye L."/>
            <person name="Costea P.I."/>
            <person name="Aalvink S."/>
            <person name="Belzer C."/>
            <person name="Forslund S.K."/>
            <person name="Sunagawa S."/>
            <person name="Hentschel U."/>
            <person name="Merten C."/>
            <person name="Patil K.R."/>
            <person name="Benes V."/>
            <person name="Bork P."/>
        </authorList>
    </citation>
    <scope>NUCLEOTIDE SEQUENCE [LARGE SCALE GENOMIC DNA]</scope>
    <source>
        <strain evidence="1 2">HDS1380</strain>
    </source>
</reference>
<dbReference type="EMBL" id="SDOZ01000002">
    <property type="protein sequence ID" value="RXZ61227.1"/>
    <property type="molecule type" value="Genomic_DNA"/>
</dbReference>
<gene>
    <name evidence="1" type="ORF">ESZ91_02250</name>
</gene>
<evidence type="ECO:0000313" key="1">
    <source>
        <dbReference type="EMBL" id="RXZ61227.1"/>
    </source>
</evidence>